<proteinExistence type="predicted"/>
<keyword evidence="2 4" id="KW-0548">Nucleotidyltransferase</keyword>
<dbReference type="NCBIfam" id="NF003952">
    <property type="entry name" value="PRK05450.1-5"/>
    <property type="match status" value="1"/>
</dbReference>
<dbReference type="PANTHER" id="PTHR42866:SF2">
    <property type="entry name" value="3-DEOXY-MANNO-OCTULOSONATE CYTIDYLYLTRANSFERASE, MITOCHONDRIAL"/>
    <property type="match status" value="1"/>
</dbReference>
<dbReference type="NCBIfam" id="NF003948">
    <property type="entry name" value="PRK05450.1-1"/>
    <property type="match status" value="1"/>
</dbReference>
<dbReference type="SUPFAM" id="SSF53448">
    <property type="entry name" value="Nucleotide-diphospho-sugar transferases"/>
    <property type="match status" value="1"/>
</dbReference>
<evidence type="ECO:0000256" key="3">
    <source>
        <dbReference type="ARBA" id="ARBA00022985"/>
    </source>
</evidence>
<keyword evidence="3" id="KW-0448">Lipopolysaccharide biosynthesis</keyword>
<dbReference type="InterPro" id="IPR029044">
    <property type="entry name" value="Nucleotide-diphossugar_trans"/>
</dbReference>
<dbReference type="GO" id="GO:0005829">
    <property type="term" value="C:cytosol"/>
    <property type="evidence" value="ECO:0007669"/>
    <property type="project" value="TreeGrafter"/>
</dbReference>
<name>A0A0P0Z293_9HYPH</name>
<dbReference type="EMBL" id="LC066377">
    <property type="protein sequence ID" value="BAT28221.1"/>
    <property type="molecule type" value="Genomic_DNA"/>
</dbReference>
<dbReference type="RefSeq" id="WP_062226299.1">
    <property type="nucleotide sequence ID" value="NZ_BBWR01000002.1"/>
</dbReference>
<reference evidence="4" key="1">
    <citation type="journal article" date="2015" name="Proc. Natl. Acad. Sci. U.S.A.">
        <title>Bacterial clade with the ribosomal RNA operon on a small plasmid rather than the chromosome.</title>
        <authorList>
            <person name="Anda M."/>
            <person name="Ohtsubo Y."/>
            <person name="Okubo T."/>
            <person name="Sugawara M."/>
            <person name="Nagata Y."/>
            <person name="Tsuda M."/>
            <person name="Minamisawa K."/>
            <person name="Mitsui H."/>
        </authorList>
    </citation>
    <scope>NUCLEOTIDE SEQUENCE</scope>
    <source>
        <strain evidence="4">JCM 14755</strain>
    </source>
</reference>
<dbReference type="PANTHER" id="PTHR42866">
    <property type="entry name" value="3-DEOXY-MANNO-OCTULOSONATE CYTIDYLYLTRANSFERASE"/>
    <property type="match status" value="1"/>
</dbReference>
<evidence type="ECO:0000256" key="2">
    <source>
        <dbReference type="ARBA" id="ARBA00022695"/>
    </source>
</evidence>
<accession>A0A0P0Z293</accession>
<dbReference type="CDD" id="cd02517">
    <property type="entry name" value="CMP-KDO-Synthetase"/>
    <property type="match status" value="1"/>
</dbReference>
<dbReference type="Gene3D" id="3.90.550.10">
    <property type="entry name" value="Spore Coat Polysaccharide Biosynthesis Protein SpsA, Chain A"/>
    <property type="match status" value="1"/>
</dbReference>
<protein>
    <submittedName>
        <fullName evidence="4">3-deoxy-D-manno-octulosonate cytidylyltransferase</fullName>
    </submittedName>
</protein>
<dbReference type="NCBIfam" id="TIGR00466">
    <property type="entry name" value="kdsB"/>
    <property type="match status" value="1"/>
</dbReference>
<dbReference type="AlphaFoldDB" id="A0A0P0Z293"/>
<dbReference type="OrthoDB" id="9815559at2"/>
<keyword evidence="1 4" id="KW-0808">Transferase</keyword>
<dbReference type="InterPro" id="IPR003329">
    <property type="entry name" value="Cytidylyl_trans"/>
</dbReference>
<evidence type="ECO:0000256" key="1">
    <source>
        <dbReference type="ARBA" id="ARBA00022679"/>
    </source>
</evidence>
<dbReference type="GO" id="GO:0009103">
    <property type="term" value="P:lipopolysaccharide biosynthetic process"/>
    <property type="evidence" value="ECO:0007669"/>
    <property type="project" value="UniProtKB-KW"/>
</dbReference>
<dbReference type="GO" id="GO:0008690">
    <property type="term" value="F:3-deoxy-manno-octulosonate cytidylyltransferase activity"/>
    <property type="evidence" value="ECO:0007669"/>
    <property type="project" value="InterPro"/>
</dbReference>
<dbReference type="InterPro" id="IPR004528">
    <property type="entry name" value="KdsB"/>
</dbReference>
<evidence type="ECO:0000313" key="4">
    <source>
        <dbReference type="EMBL" id="BAT28221.1"/>
    </source>
</evidence>
<sequence>MTNPLIVIPSRIGSTRLPNKPLALIAGRPLILHVLDRAREADLAPVVVATDCREIADCVCAEGATAVMTDAVLPSGTDRIHQALGQIDPEKSYDVILNVQGDLPTIEPATLRAVLVEASMPGVDISTAVAPISSERERHASSVVKMVGSTLGEGRFKALYFTRATAPWGDGPLFHHIGLYGYRRDALERFVALPPSVLELREKLEQLRALEAGMTIHAVEVGEVPFGVDTPEDLEHAQALMGRVSA</sequence>
<organism evidence="4">
    <name type="scientific">Aureimonas frigidaquae</name>
    <dbReference type="NCBI Taxonomy" id="424757"/>
    <lineage>
        <taxon>Bacteria</taxon>
        <taxon>Pseudomonadati</taxon>
        <taxon>Pseudomonadota</taxon>
        <taxon>Alphaproteobacteria</taxon>
        <taxon>Hyphomicrobiales</taxon>
        <taxon>Aurantimonadaceae</taxon>
        <taxon>Aureimonas</taxon>
    </lineage>
</organism>
<dbReference type="Pfam" id="PF02348">
    <property type="entry name" value="CTP_transf_3"/>
    <property type="match status" value="1"/>
</dbReference>